<dbReference type="InterPro" id="IPR051641">
    <property type="entry name" value="RGK_GTP-binding_reg"/>
</dbReference>
<dbReference type="GO" id="GO:0003924">
    <property type="term" value="F:GTPase activity"/>
    <property type="evidence" value="ECO:0007669"/>
    <property type="project" value="InterPro"/>
</dbReference>
<name>A0A4C1ULE9_EUMVA</name>
<dbReference type="GO" id="GO:0005246">
    <property type="term" value="F:calcium channel regulator activity"/>
    <property type="evidence" value="ECO:0007669"/>
    <property type="project" value="TreeGrafter"/>
</dbReference>
<dbReference type="InterPro" id="IPR001806">
    <property type="entry name" value="Small_GTPase"/>
</dbReference>
<keyword evidence="2" id="KW-0597">Phosphoprotein</keyword>
<dbReference type="Pfam" id="PF00071">
    <property type="entry name" value="Ras"/>
    <property type="match status" value="1"/>
</dbReference>
<dbReference type="Gene3D" id="3.40.50.300">
    <property type="entry name" value="P-loop containing nucleotide triphosphate hydrolases"/>
    <property type="match status" value="1"/>
</dbReference>
<dbReference type="InterPro" id="IPR027417">
    <property type="entry name" value="P-loop_NTPase"/>
</dbReference>
<dbReference type="Proteomes" id="UP000299102">
    <property type="component" value="Unassembled WGS sequence"/>
</dbReference>
<dbReference type="GO" id="GO:0005525">
    <property type="term" value="F:GTP binding"/>
    <property type="evidence" value="ECO:0007669"/>
    <property type="project" value="InterPro"/>
</dbReference>
<proteinExistence type="inferred from homology"/>
<comment type="caution">
    <text evidence="3">The sequence shown here is derived from an EMBL/GenBank/DDBJ whole genome shotgun (WGS) entry which is preliminary data.</text>
</comment>
<evidence type="ECO:0000256" key="1">
    <source>
        <dbReference type="ARBA" id="ARBA00008846"/>
    </source>
</evidence>
<dbReference type="PROSITE" id="PS51421">
    <property type="entry name" value="RAS"/>
    <property type="match status" value="1"/>
</dbReference>
<dbReference type="OrthoDB" id="5976022at2759"/>
<protein>
    <submittedName>
        <fullName evidence="3">GTP-binding protein Rit2</fullName>
    </submittedName>
</protein>
<dbReference type="SUPFAM" id="SSF52540">
    <property type="entry name" value="P-loop containing nucleoside triphosphate hydrolases"/>
    <property type="match status" value="1"/>
</dbReference>
<dbReference type="PRINTS" id="PR00449">
    <property type="entry name" value="RASTRNSFRMNG"/>
</dbReference>
<evidence type="ECO:0000313" key="4">
    <source>
        <dbReference type="Proteomes" id="UP000299102"/>
    </source>
</evidence>
<dbReference type="GO" id="GO:0005886">
    <property type="term" value="C:plasma membrane"/>
    <property type="evidence" value="ECO:0007669"/>
    <property type="project" value="TreeGrafter"/>
</dbReference>
<dbReference type="SMART" id="SM00175">
    <property type="entry name" value="RAB"/>
    <property type="match status" value="1"/>
</dbReference>
<organism evidence="3 4">
    <name type="scientific">Eumeta variegata</name>
    <name type="common">Bagworm moth</name>
    <name type="synonym">Eumeta japonica</name>
    <dbReference type="NCBI Taxonomy" id="151549"/>
    <lineage>
        <taxon>Eukaryota</taxon>
        <taxon>Metazoa</taxon>
        <taxon>Ecdysozoa</taxon>
        <taxon>Arthropoda</taxon>
        <taxon>Hexapoda</taxon>
        <taxon>Insecta</taxon>
        <taxon>Pterygota</taxon>
        <taxon>Neoptera</taxon>
        <taxon>Endopterygota</taxon>
        <taxon>Lepidoptera</taxon>
        <taxon>Glossata</taxon>
        <taxon>Ditrysia</taxon>
        <taxon>Tineoidea</taxon>
        <taxon>Psychidae</taxon>
        <taxon>Oiketicinae</taxon>
        <taxon>Eumeta</taxon>
    </lineage>
</organism>
<dbReference type="AlphaFoldDB" id="A0A4C1ULE9"/>
<keyword evidence="4" id="KW-1185">Reference proteome</keyword>
<evidence type="ECO:0000313" key="3">
    <source>
        <dbReference type="EMBL" id="GBP27293.1"/>
    </source>
</evidence>
<dbReference type="PANTHER" id="PTHR45775">
    <property type="entry name" value="RAD, GEM/KIR FAMILY MEMBER 2, ISOFORM C"/>
    <property type="match status" value="1"/>
</dbReference>
<dbReference type="STRING" id="151549.A0A4C1ULE9"/>
<comment type="similarity">
    <text evidence="1">Belongs to the small GTPase superfamily. RGK family.</text>
</comment>
<dbReference type="EMBL" id="BGZK01000191">
    <property type="protein sequence ID" value="GBP27293.1"/>
    <property type="molecule type" value="Genomic_DNA"/>
</dbReference>
<evidence type="ECO:0000256" key="2">
    <source>
        <dbReference type="ARBA" id="ARBA00022553"/>
    </source>
</evidence>
<accession>A0A4C1ULE9</accession>
<sequence length="198" mass="22732">MREQYMRCGEGFMLCYSVTDRRSFRAAAEYRRLLALARPSERLPLVLVGNKLDLAPRYRQVSTEEGRALATQLGCPFFETSAALRHFVDDTFHALVREIRRLERQRQKCPGLIYQKWVLLQDDNAKSHIVKVTWVVDNGREHVRRRWRGTATLASTAQYFCARIQAPSSKPLGALANSTSVLSAHEKSVNATQYMTER</sequence>
<dbReference type="SMART" id="SM00173">
    <property type="entry name" value="RAS"/>
    <property type="match status" value="1"/>
</dbReference>
<gene>
    <name evidence="3" type="primary">RIT2</name>
    <name evidence="3" type="ORF">EVAR_77307_1</name>
</gene>
<dbReference type="PROSITE" id="PS51419">
    <property type="entry name" value="RAB"/>
    <property type="match status" value="1"/>
</dbReference>
<reference evidence="3 4" key="1">
    <citation type="journal article" date="2019" name="Commun. Biol.">
        <title>The bagworm genome reveals a unique fibroin gene that provides high tensile strength.</title>
        <authorList>
            <person name="Kono N."/>
            <person name="Nakamura H."/>
            <person name="Ohtoshi R."/>
            <person name="Tomita M."/>
            <person name="Numata K."/>
            <person name="Arakawa K."/>
        </authorList>
    </citation>
    <scope>NUCLEOTIDE SEQUENCE [LARGE SCALE GENOMIC DNA]</scope>
</reference>
<dbReference type="PANTHER" id="PTHR45775:SF6">
    <property type="entry name" value="RAD, GEM_KIR FAMILY MEMBER 2, ISOFORM C"/>
    <property type="match status" value="1"/>
</dbReference>